<reference evidence="2" key="1">
    <citation type="submission" date="2015-11" db="EMBL/GenBank/DDBJ databases">
        <authorList>
            <person name="Seth-Smith H.M.B."/>
        </authorList>
    </citation>
    <scope>NUCLEOTIDE SEQUENCE [LARGE SCALE GENOMIC DNA]</scope>
    <source>
        <strain evidence="2">2013Ark11</strain>
    </source>
</reference>
<dbReference type="OrthoDB" id="9968789at2"/>
<protein>
    <submittedName>
        <fullName evidence="1">Uncharacterized protein</fullName>
    </submittedName>
</protein>
<dbReference type="Proteomes" id="UP000198651">
    <property type="component" value="Chromosome I"/>
</dbReference>
<sequence>MYPYCSRDNLDISDIDETNNAVNSIIGSNDDNVLYQDQLLNQDPFLNQDLDATLSSYIDKLINEQSFSDFLNFPVDDELLQDNYDDNNYEGLPGIFEFNKLDGLSAEGAVENFDDGQPSTSAGIKRSSIECELPQTEPSHKIIKQDINEENTLGDSNITAAEPIITAPLIKSAEQLVQNQSINQQKYTPDTTKQRVMKKEITLRSYHRNDLYYTEFNASIYKDAIRRINIDNDGLFRKTILKELDSTLREKGLTKLFADFFDTYSNVRKYISDIIFPFLSDIIPNADVLITPGMSISDMKFSCMSNKIFFEKLTKKCEKIIGDIRAAPDDSLLHVFQSYINFSYEISENMKNKKFRLFPKRIKFIPALKILIIDTLFGLTRSIIREIDKFDQNDIVRGLFSDIHGVFISKSLIRDINSSFDSSSRNKFINNDFNDNLKLLNNLFEKLSSLVRKRCVFHEGGVFFLSEHTVEQLSRYLLSDIYGIPSRFHKELKLSELNSIAEQNNSDDYYKTEQISTVSGIVNTEQLEKRFSVGSYHRNNLRSKVFIESIYEDAIKKIDVDTKGSFENSVIEELANNIISKGFIKSSINLSLTYSNVRKYILDKISPHINDIITAADILVSVGMSISDMKSSCISNKIFFEKMNKNCEEITEIIRDIPEGTFSNMIQSNVRFGSDGHLNIVHKRSKFSSKIKELIIETIFNLSNSIIHEISKFKQSEIVKGLFSYTHGMFISKSLIRNINSFYYYNRLPSSNFDDHWDLLNSFFEKVLNMVKKSCILFEGRLFLPDMHTAKILSKYFLSDMYGIPSIFHKKIELSDDPVSTYNIKSPGDDTIDSYTKVESNLPEESKFIPKINPNWNQMLITSLNIYELALSMIKLDKEEFENHFINKMKQSSLVKKHFNAKESIAIDLSITYARIKGYILESFYPLLKESEEEIKNTIKIHDGITLSGLEHAYVSNEKFFTKLREFRGKLIKRIKDSSDSTLSDLIQYLIHLKPKTGAHKKILMKKKRRVTFSKSIAQLLIKNISSVPEKVVNAIKMLPPSKLVEEHFSLFYNLYIDNVSLLKVKSAFDFTREKVMNDPILVSLVDKISLDMVSKFGNRKNSRVSISTYKIINSNIVTDKLSTYNYIRKLVREEVILLKNNISESIMVMYGDKIKTADQKIKNEILDKLESDLIETSIKLYRGLCVKTYKSKIATSQKCSL</sequence>
<dbReference type="EMBL" id="LN906597">
    <property type="protein sequence ID" value="CUT18259.1"/>
    <property type="molecule type" value="Genomic_DNA"/>
</dbReference>
<name>A0A0S4M3A8_9BURK</name>
<evidence type="ECO:0000313" key="1">
    <source>
        <dbReference type="EMBL" id="CUT18259.1"/>
    </source>
</evidence>
<keyword evidence="2" id="KW-1185">Reference proteome</keyword>
<dbReference type="RefSeq" id="WP_092490658.1">
    <property type="nucleotide sequence ID" value="NZ_LN906597.1"/>
</dbReference>
<evidence type="ECO:0000313" key="2">
    <source>
        <dbReference type="Proteomes" id="UP000198651"/>
    </source>
</evidence>
<gene>
    <name evidence="1" type="ORF">Ark11_1461</name>
</gene>
<proteinExistence type="predicted"/>
<organism evidence="1 2">
    <name type="scientific">Candidatus Ichthyocystis hellenicum</name>
    <dbReference type="NCBI Taxonomy" id="1561003"/>
    <lineage>
        <taxon>Bacteria</taxon>
        <taxon>Pseudomonadati</taxon>
        <taxon>Pseudomonadota</taxon>
        <taxon>Betaproteobacteria</taxon>
        <taxon>Burkholderiales</taxon>
        <taxon>Candidatus Ichthyocystis</taxon>
    </lineage>
</organism>
<accession>A0A0S4M3A8</accession>
<dbReference type="AlphaFoldDB" id="A0A0S4M3A8"/>